<keyword evidence="9" id="KW-1278">Translocase</keyword>
<feature type="transmembrane region" description="Helical" evidence="16">
    <location>
        <begin position="50"/>
        <end position="66"/>
    </location>
</feature>
<dbReference type="PROSITE" id="PS50999">
    <property type="entry name" value="COX2_TM"/>
    <property type="match status" value="1"/>
</dbReference>
<evidence type="ECO:0000313" key="19">
    <source>
        <dbReference type="EMBL" id="AMA34320.1"/>
    </source>
</evidence>
<dbReference type="Pfam" id="PF00116">
    <property type="entry name" value="COX2"/>
    <property type="match status" value="1"/>
</dbReference>
<keyword evidence="4 15" id="KW-0813">Transport</keyword>
<dbReference type="GO" id="GO:0042773">
    <property type="term" value="P:ATP synthesis coupled electron transport"/>
    <property type="evidence" value="ECO:0007669"/>
    <property type="project" value="TreeGrafter"/>
</dbReference>
<keyword evidence="12 15" id="KW-0186">Copper</keyword>
<dbReference type="InterPro" id="IPR011759">
    <property type="entry name" value="Cyt_c_oxidase_su2_TM_dom"/>
</dbReference>
<dbReference type="PROSITE" id="PS50857">
    <property type="entry name" value="COX2_CUA"/>
    <property type="match status" value="1"/>
</dbReference>
<dbReference type="InterPro" id="IPR045187">
    <property type="entry name" value="CcO_II"/>
</dbReference>
<keyword evidence="7 15" id="KW-0479">Metal-binding</keyword>
<evidence type="ECO:0000256" key="4">
    <source>
        <dbReference type="ARBA" id="ARBA00022448"/>
    </source>
</evidence>
<evidence type="ECO:0000256" key="8">
    <source>
        <dbReference type="ARBA" id="ARBA00022842"/>
    </source>
</evidence>
<keyword evidence="15" id="KW-0999">Mitochondrion inner membrane</keyword>
<keyword evidence="10 15" id="KW-0249">Electron transport</keyword>
<dbReference type="InterPro" id="IPR036257">
    <property type="entry name" value="Cyt_c_oxidase_su2_TM_sf"/>
</dbReference>
<evidence type="ECO:0000256" key="7">
    <source>
        <dbReference type="ARBA" id="ARBA00022723"/>
    </source>
</evidence>
<dbReference type="SUPFAM" id="SSF49503">
    <property type="entry name" value="Cupredoxins"/>
    <property type="match status" value="1"/>
</dbReference>
<gene>
    <name evidence="19" type="primary">COX2</name>
</gene>
<comment type="cofactor">
    <cofactor evidence="15">
        <name>Cu cation</name>
        <dbReference type="ChEBI" id="CHEBI:23378"/>
    </cofactor>
    <text evidence="15">Binds a copper A center.</text>
</comment>
<evidence type="ECO:0000256" key="6">
    <source>
        <dbReference type="ARBA" id="ARBA00022692"/>
    </source>
</evidence>
<evidence type="ECO:0000256" key="1">
    <source>
        <dbReference type="ARBA" id="ARBA00004141"/>
    </source>
</evidence>
<comment type="similarity">
    <text evidence="2 15">Belongs to the cytochrome c oxidase subunit 2 family.</text>
</comment>
<evidence type="ECO:0000256" key="14">
    <source>
        <dbReference type="ARBA" id="ARBA00049512"/>
    </source>
</evidence>
<keyword evidence="5 15" id="KW-0679">Respiratory chain</keyword>
<evidence type="ECO:0000259" key="17">
    <source>
        <dbReference type="PROSITE" id="PS50857"/>
    </source>
</evidence>
<evidence type="ECO:0000256" key="13">
    <source>
        <dbReference type="ARBA" id="ARBA00023136"/>
    </source>
</evidence>
<evidence type="ECO:0000256" key="9">
    <source>
        <dbReference type="ARBA" id="ARBA00022967"/>
    </source>
</evidence>
<evidence type="ECO:0000259" key="18">
    <source>
        <dbReference type="PROSITE" id="PS50999"/>
    </source>
</evidence>
<dbReference type="Gene3D" id="1.10.287.90">
    <property type="match status" value="1"/>
</dbReference>
<dbReference type="EMBL" id="KT028770">
    <property type="protein sequence ID" value="AMA34320.1"/>
    <property type="molecule type" value="Genomic_DNA"/>
</dbReference>
<dbReference type="GO" id="GO:0004129">
    <property type="term" value="F:cytochrome-c oxidase activity"/>
    <property type="evidence" value="ECO:0007669"/>
    <property type="project" value="UniProtKB-EC"/>
</dbReference>
<comment type="subcellular location">
    <subcellularLocation>
        <location evidence="1">Membrane</location>
        <topology evidence="1">Multi-pass membrane protein</topology>
    </subcellularLocation>
    <subcellularLocation>
        <location evidence="15">Mitochondrion inner membrane</location>
        <topology evidence="15">Multi-pass membrane protein</topology>
    </subcellularLocation>
</comment>
<keyword evidence="8" id="KW-0460">Magnesium</keyword>
<feature type="domain" description="Cytochrome oxidase subunit II transmembrane region profile" evidence="18">
    <location>
        <begin position="1"/>
        <end position="78"/>
    </location>
</feature>
<proteinExistence type="inferred from homology"/>
<dbReference type="GeneID" id="33374201"/>
<keyword evidence="15 19" id="KW-0496">Mitochondrion</keyword>
<evidence type="ECO:0000256" key="2">
    <source>
        <dbReference type="ARBA" id="ARBA00007866"/>
    </source>
</evidence>
<evidence type="ECO:0000256" key="15">
    <source>
        <dbReference type="RuleBase" id="RU000457"/>
    </source>
</evidence>
<dbReference type="RefSeq" id="YP_009407699.1">
    <property type="nucleotide sequence ID" value="NC_035430.1"/>
</dbReference>
<evidence type="ECO:0000256" key="10">
    <source>
        <dbReference type="ARBA" id="ARBA00022982"/>
    </source>
</evidence>
<keyword evidence="6 15" id="KW-0812">Transmembrane</keyword>
<comment type="catalytic activity">
    <reaction evidence="14">
        <text>4 Fe(II)-[cytochrome c] + O2 + 8 H(+)(in) = 4 Fe(III)-[cytochrome c] + 2 H2O + 4 H(+)(out)</text>
        <dbReference type="Rhea" id="RHEA:11436"/>
        <dbReference type="Rhea" id="RHEA-COMP:10350"/>
        <dbReference type="Rhea" id="RHEA-COMP:14399"/>
        <dbReference type="ChEBI" id="CHEBI:15377"/>
        <dbReference type="ChEBI" id="CHEBI:15378"/>
        <dbReference type="ChEBI" id="CHEBI:15379"/>
        <dbReference type="ChEBI" id="CHEBI:29033"/>
        <dbReference type="ChEBI" id="CHEBI:29034"/>
        <dbReference type="EC" id="7.1.1.9"/>
    </reaction>
    <physiologicalReaction direction="left-to-right" evidence="14">
        <dbReference type="Rhea" id="RHEA:11437"/>
    </physiologicalReaction>
</comment>
<dbReference type="InterPro" id="IPR001505">
    <property type="entry name" value="Copper_CuA"/>
</dbReference>
<evidence type="ECO:0000256" key="5">
    <source>
        <dbReference type="ARBA" id="ARBA00022660"/>
    </source>
</evidence>
<evidence type="ECO:0000256" key="3">
    <source>
        <dbReference type="ARBA" id="ARBA00015946"/>
    </source>
</evidence>
<dbReference type="GO" id="GO:0005743">
    <property type="term" value="C:mitochondrial inner membrane"/>
    <property type="evidence" value="ECO:0007669"/>
    <property type="project" value="UniProtKB-SubCell"/>
</dbReference>
<geneLocation type="mitochondrion" evidence="19"/>
<keyword evidence="11 16" id="KW-1133">Transmembrane helix</keyword>
<protein>
    <recommendedName>
        <fullName evidence="3 15">Cytochrome c oxidase subunit 2</fullName>
    </recommendedName>
</protein>
<dbReference type="CTD" id="4513"/>
<evidence type="ECO:0000256" key="12">
    <source>
        <dbReference type="ARBA" id="ARBA00023008"/>
    </source>
</evidence>
<feature type="transmembrane region" description="Helical" evidence="16">
    <location>
        <begin position="7"/>
        <end position="30"/>
    </location>
</feature>
<dbReference type="InterPro" id="IPR002429">
    <property type="entry name" value="CcO_II-like_C"/>
</dbReference>
<feature type="domain" description="Cytochrome oxidase subunit II copper A binding" evidence="17">
    <location>
        <begin position="78"/>
        <end position="193"/>
    </location>
</feature>
<reference evidence="19" key="1">
    <citation type="submission" date="2015-06" db="EMBL/GenBank/DDBJ databases">
        <title>Sequence Analysis of the Complete Mitochondrial Genome of Caryophyllaeus brachycollis in Cyprinus carpioauratus.</title>
        <authorList>
            <person name="Fang R."/>
            <person name="Chen L."/>
        </authorList>
    </citation>
    <scope>NUCLEOTIDE SEQUENCE</scope>
</reference>
<dbReference type="GO" id="GO:0005507">
    <property type="term" value="F:copper ion binding"/>
    <property type="evidence" value="ECO:0007669"/>
    <property type="project" value="InterPro"/>
</dbReference>
<dbReference type="PANTHER" id="PTHR22888">
    <property type="entry name" value="CYTOCHROME C OXIDASE, SUBUNIT II"/>
    <property type="match status" value="1"/>
</dbReference>
<evidence type="ECO:0000256" key="16">
    <source>
        <dbReference type="SAM" id="Phobius"/>
    </source>
</evidence>
<accession>A0A342K6E5</accession>
<sequence length="193" mass="21671">MNFSLIYYDVICYVVALCIFISILVLFLLVWNSTGVGVNSFGGDNQTIELGWTIIPTIVVLILSILNSNYITDGQEDYPDVSIGVIGHQWYWSYDRLSQSFDSIVCKDSFVVDKPLQLYEGTAYRFFVTSYDVIHSFALPTLGLKVDAIPGRVNQLFFIPVRLGIFTGYCSELCGAGHAYMPIVLEVLHRSLI</sequence>
<organism evidence="19">
    <name type="scientific">Caryophyllaeus brachycollis</name>
    <dbReference type="NCBI Taxonomy" id="1157996"/>
    <lineage>
        <taxon>Eukaryota</taxon>
        <taxon>Metazoa</taxon>
        <taxon>Spiralia</taxon>
        <taxon>Lophotrochozoa</taxon>
        <taxon>Platyhelminthes</taxon>
        <taxon>Cestoda</taxon>
        <taxon>Eucestoda</taxon>
        <taxon>Caryophyllidea</taxon>
        <taxon>Caryophyllaeidae</taxon>
        <taxon>Caryophyllaeus</taxon>
    </lineage>
</organism>
<keyword evidence="13 15" id="KW-0472">Membrane</keyword>
<dbReference type="PRINTS" id="PR01166">
    <property type="entry name" value="CYCOXIDASEII"/>
</dbReference>
<dbReference type="SUPFAM" id="SSF81464">
    <property type="entry name" value="Cytochrome c oxidase subunit II-like, transmembrane region"/>
    <property type="match status" value="1"/>
</dbReference>
<dbReference type="Pfam" id="PF02790">
    <property type="entry name" value="COX2_TM"/>
    <property type="match status" value="1"/>
</dbReference>
<dbReference type="InterPro" id="IPR008972">
    <property type="entry name" value="Cupredoxin"/>
</dbReference>
<dbReference type="Gene3D" id="2.60.40.420">
    <property type="entry name" value="Cupredoxins - blue copper proteins"/>
    <property type="match status" value="1"/>
</dbReference>
<dbReference type="AlphaFoldDB" id="A0A342K6E5"/>
<dbReference type="PROSITE" id="PS00078">
    <property type="entry name" value="COX2"/>
    <property type="match status" value="1"/>
</dbReference>
<comment type="function">
    <text evidence="15">Component of the cytochrome c oxidase, the last enzyme in the mitochondrial electron transport chain which drives oxidative phosphorylation. The respiratory chain contains 3 multisubunit complexes succinate dehydrogenase (complex II, CII), ubiquinol-cytochrome c oxidoreductase (cytochrome b-c1 complex, complex III, CIII) and cytochrome c oxidase (complex IV, CIV), that cooperate to transfer electrons derived from NADH and succinate to molecular oxygen, creating an electrochemical gradient over the inner membrane that drives transmembrane transport and the ATP synthase. Cytochrome c oxidase is the component of the respiratory chain that catalyzes the reduction of oxygen to water. Electrons originating from reduced cytochrome c in the intermembrane space (IMS) are transferred via the dinuclear copper A center (CU(A)) of subunit 2 and heme A of subunit 1 to the active site in subunit 1, a binuclear center (BNC) formed by heme A3 and copper B (CU(B)). The BNC reduces molecular oxygen to 2 water molecules using 4 electrons from cytochrome c in the IMS and 4 protons from the mitochondrial matrix.</text>
</comment>
<dbReference type="PANTHER" id="PTHR22888:SF9">
    <property type="entry name" value="CYTOCHROME C OXIDASE SUBUNIT 2"/>
    <property type="match status" value="1"/>
</dbReference>
<name>A0A342K6E5_9CEST</name>
<evidence type="ECO:0000256" key="11">
    <source>
        <dbReference type="ARBA" id="ARBA00022989"/>
    </source>
</evidence>